<sequence length="135" mass="15274">MVMEGKGNKAHKELRNEDAIDEIERNDLSSGHTSGSEYVPSIESSDTDAVHLAPDSTCEVQTPKTANKSINEDSRSDIMKVNVKKCTKKEGWNRKWDKKYFCVYCGSERSKMARHLERKHAKEFEVAQALSKPKG</sequence>
<evidence type="ECO:0000256" key="1">
    <source>
        <dbReference type="SAM" id="MobiDB-lite"/>
    </source>
</evidence>
<organism evidence="2 3">
    <name type="scientific">Hemibagrus guttatus</name>
    <dbReference type="NCBI Taxonomy" id="175788"/>
    <lineage>
        <taxon>Eukaryota</taxon>
        <taxon>Metazoa</taxon>
        <taxon>Chordata</taxon>
        <taxon>Craniata</taxon>
        <taxon>Vertebrata</taxon>
        <taxon>Euteleostomi</taxon>
        <taxon>Actinopterygii</taxon>
        <taxon>Neopterygii</taxon>
        <taxon>Teleostei</taxon>
        <taxon>Ostariophysi</taxon>
        <taxon>Siluriformes</taxon>
        <taxon>Bagridae</taxon>
        <taxon>Hemibagrus</taxon>
    </lineage>
</organism>
<dbReference type="PANTHER" id="PTHR33480">
    <property type="entry name" value="SET DOMAIN-CONTAINING PROTEIN-RELATED"/>
    <property type="match status" value="1"/>
</dbReference>
<evidence type="ECO:0000313" key="3">
    <source>
        <dbReference type="Proteomes" id="UP001274896"/>
    </source>
</evidence>
<feature type="compositionally biased region" description="Basic and acidic residues" evidence="1">
    <location>
        <begin position="1"/>
        <end position="27"/>
    </location>
</feature>
<dbReference type="EMBL" id="JAUCMX010000011">
    <property type="protein sequence ID" value="KAK3531176.1"/>
    <property type="molecule type" value="Genomic_DNA"/>
</dbReference>
<comment type="caution">
    <text evidence="2">The sequence shown here is derived from an EMBL/GenBank/DDBJ whole genome shotgun (WGS) entry which is preliminary data.</text>
</comment>
<dbReference type="Proteomes" id="UP001274896">
    <property type="component" value="Unassembled WGS sequence"/>
</dbReference>
<evidence type="ECO:0000313" key="2">
    <source>
        <dbReference type="EMBL" id="KAK3531176.1"/>
    </source>
</evidence>
<gene>
    <name evidence="2" type="ORF">QTP70_015108</name>
</gene>
<name>A0AAE0QSW9_9TELE</name>
<dbReference type="AlphaFoldDB" id="A0AAE0QSW9"/>
<accession>A0AAE0QSW9</accession>
<keyword evidence="3" id="KW-1185">Reference proteome</keyword>
<reference evidence="2" key="1">
    <citation type="submission" date="2023-06" db="EMBL/GenBank/DDBJ databases">
        <title>Male Hemibagrus guttatus genome.</title>
        <authorList>
            <person name="Bian C."/>
        </authorList>
    </citation>
    <scope>NUCLEOTIDE SEQUENCE</scope>
    <source>
        <strain evidence="2">Male_cb2023</strain>
        <tissue evidence="2">Muscle</tissue>
    </source>
</reference>
<protein>
    <submittedName>
        <fullName evidence="2">Uncharacterized protein</fullName>
    </submittedName>
</protein>
<feature type="region of interest" description="Disordered" evidence="1">
    <location>
        <begin position="1"/>
        <end position="50"/>
    </location>
</feature>
<dbReference type="PANTHER" id="PTHR33480:SF5">
    <property type="entry name" value="SI:DKEY-51D8.9"/>
    <property type="match status" value="1"/>
</dbReference>
<proteinExistence type="predicted"/>